<accession>A0A3N0YQ26</accession>
<dbReference type="InterPro" id="IPR003533">
    <property type="entry name" value="Doublecortin_dom"/>
</dbReference>
<feature type="compositionally biased region" description="Basic residues" evidence="6">
    <location>
        <begin position="1631"/>
        <end position="1640"/>
    </location>
</feature>
<feature type="domain" description="Doublecortin" evidence="7">
    <location>
        <begin position="168"/>
        <end position="247"/>
    </location>
</feature>
<dbReference type="PANTHER" id="PTHR23005:SF4">
    <property type="entry name" value="OXYGEN-REGULATED PROTEIN 1"/>
    <property type="match status" value="1"/>
</dbReference>
<sequence length="1878" mass="212023">MMSEAPVVRKAIPQAQSTASGHTQMTSRQPYITETTASKRVCFYKSGDAQFSGLPVIINSRTFKTFEALLDSLSKRVPLPFGVRTITTPRGHTAVRSLDQLHHGQSYICSDRRTVKPIDLERARRKPPPWYHARPVSARRMAWYTHSPAQHGTYSARRNERVLLHSPKRLVLFRNGEPEVKHTLTLQRRTTYSFEALLDHMSEVMHFPVLKLYTPEGRRVDGLPALILCSGVLVAAGREPFKKSNYDVQKSSPPVWPPAKRLGRRHPITKRYLVNQIQSSLPESMCDCPSNPNGSVEAAPGHHLESVSETEIITSLDGEREDDTYMPSDDDIEKSFRVNQDGSMTVEMKVRLTIKEEETIHWTTTVSRSSVCNQFLAATVPCPDLDANLPENLPPQNDTAATEVIESDPNDRKEGCNVYQQSEINGGTASMELERLPSPLAHLHKVQHKQGSIESIMTVSDTEIHEISSYSYMEDLDNGEVNQEDCMAQHCNRPVPKPRCTLPSDMNTTTWLQFQDNQKKTCETLLHIYEMQTCQEDFSGNTQHGYIASSDTVSSEKTFHSFNEEIQSETLATIKCQSIGIQDILSPMSKPHASTYKTSTSSTQRAKVSATPVTESRKASVSKGVLTVDTTAKRKQVRVIVKKNYLFKSANAERKQRDKKDDILKEIKKIRADILSQKGAMKHFRAKAVQKLLKRRNNSGNGPKPQTECDQLKTDNQSLKLVEREQNNVQVQADSYTLPNENGHKASLSKGTLTEYVELWLQKSEPQLSPVHSCLETIPKNNTMVKASLFNYQSAKTIQPSTKDTIDEKGIHLYSPNTKKPALLDKEQSDHLTKTSGHQQISELTSKTYSYDTENTLRIQTKPLTELIDFQAQKFYTVKMAVRPDMKPVLDQLCYAIQSLCEITQHKWSLCLKMSKCLPDFSSNLASTFGSSSRVLLAFLSVMTLKDGLSHLNTCQTETNLRSEAMLMLQSLNELAVIEDAEHLRTSLSDLYNSASVQLLQNWKGFQVLSNKARSSSATPDTTGSESHHRTSSDEEEHSIQVLMEHLGVPERVREELAALNHVDVEYMICNQMEDTDKVSDSVPENKMYGCSELHSKEQMAIFSDFTQILEDYVCIYVNSVIDRAINAHLKDSDNSQVFTAGTLARHDMDNLMIADRYQKDLRNENFSSIDRTYQGDAIPDSDICEDMPSSESSFGAEMCREMGLKRTILQETEKVRPKRQEEETVKKHQEKEEEMRVERQWESNEGRGTWEENSSEEEKILLKKEEVIGKVVNEIVKDIDTVEEERTELSEESLVTCTGKLNFSVKEKVSEQEENESYCDEIFPEERSFNEEKNLTVKSSGPKDVEEQICSKEKISGHWENEIQTIQTQDQLHNKTKRTERDVALPEVQGISHFVHIESNIEVDEIQHQDLLSMESRTYSEEEHVILEAPECYTVYQENFEEMSEEVTECEENETDFKIEKASTVAKLISSLQDQEKSVSKRPYNTAQTFGKQLLNHINEPNLEAAEITKTTERASIDSVSSSLAFSYDSKNRDSEVHIQTNRVKSIRDMFLAKNSTDIQTQPCSPSSDLSDDHESSDRNEHQSSSSSEASREEKDACRLAIAKGYVKRTIERLYGQGSKGSSSDEKRSSSAHKVKKREGLRSTDAPRLPSINEAHTNATPDLSYFNATSLGDSFNEPTHCITLNARVGPKDAVLIDKGRWLCRENQMSPKSCPENEDTPKHVKEKIGLAESEQVSGKEDIPYSFFGHSPMMPDKDPSFTEQGENTGCPGKTFTYFHLPNASESEVQSDEQKTDTPKGTTENKVTPFAEPPKCCAEKHSIVTVFTPPSNKVHPMIETTHPVVTQPTKGQSAEVTRRSAEPDALEILYMFCGQHCPIL</sequence>
<feature type="domain" description="Doublecortin" evidence="7">
    <location>
        <begin position="39"/>
        <end position="121"/>
    </location>
</feature>
<feature type="compositionally biased region" description="Polar residues" evidence="6">
    <location>
        <begin position="14"/>
        <end position="28"/>
    </location>
</feature>
<dbReference type="GO" id="GO:0035082">
    <property type="term" value="P:axoneme assembly"/>
    <property type="evidence" value="ECO:0007669"/>
    <property type="project" value="TreeGrafter"/>
</dbReference>
<keyword evidence="3" id="KW-0963">Cytoplasm</keyword>
<protein>
    <submittedName>
        <fullName evidence="8">Oxygen-regulated protein 1</fullName>
    </submittedName>
</protein>
<gene>
    <name evidence="8" type="ORF">DPX16_5703</name>
</gene>
<dbReference type="GO" id="GO:0035556">
    <property type="term" value="P:intracellular signal transduction"/>
    <property type="evidence" value="ECO:0007669"/>
    <property type="project" value="InterPro"/>
</dbReference>
<proteinExistence type="predicted"/>
<evidence type="ECO:0000259" key="7">
    <source>
        <dbReference type="PROSITE" id="PS50309"/>
    </source>
</evidence>
<dbReference type="Proteomes" id="UP000281406">
    <property type="component" value="Unassembled WGS sequence"/>
</dbReference>
<dbReference type="CDD" id="cd17147">
    <property type="entry name" value="DCX2_RP1"/>
    <property type="match status" value="1"/>
</dbReference>
<evidence type="ECO:0000256" key="3">
    <source>
        <dbReference type="ARBA" id="ARBA00022490"/>
    </source>
</evidence>
<evidence type="ECO:0000313" key="8">
    <source>
        <dbReference type="EMBL" id="ROL48309.1"/>
    </source>
</evidence>
<dbReference type="PANTHER" id="PTHR23005">
    <property type="entry name" value="RETINITIS PIGMENTOSA 1 PROTEIN"/>
    <property type="match status" value="1"/>
</dbReference>
<feature type="region of interest" description="Disordered" evidence="6">
    <location>
        <begin position="1"/>
        <end position="28"/>
    </location>
</feature>
<feature type="compositionally biased region" description="Polar residues" evidence="6">
    <location>
        <begin position="595"/>
        <end position="614"/>
    </location>
</feature>
<keyword evidence="9" id="KW-1185">Reference proteome</keyword>
<feature type="region of interest" description="Disordered" evidence="6">
    <location>
        <begin position="1617"/>
        <end position="1660"/>
    </location>
</feature>
<feature type="compositionally biased region" description="Polar residues" evidence="6">
    <location>
        <begin position="1014"/>
        <end position="1025"/>
    </location>
</feature>
<dbReference type="GO" id="GO:0005930">
    <property type="term" value="C:axoneme"/>
    <property type="evidence" value="ECO:0007669"/>
    <property type="project" value="TreeGrafter"/>
</dbReference>
<feature type="compositionally biased region" description="Polar residues" evidence="6">
    <location>
        <begin position="1556"/>
        <end position="1565"/>
    </location>
</feature>
<dbReference type="InterPro" id="IPR036572">
    <property type="entry name" value="Doublecortin_dom_sf"/>
</dbReference>
<comment type="caution">
    <text evidence="8">The sequence shown here is derived from an EMBL/GenBank/DDBJ whole genome shotgun (WGS) entry which is preliminary data.</text>
</comment>
<evidence type="ECO:0000256" key="4">
    <source>
        <dbReference type="ARBA" id="ARBA00022737"/>
    </source>
</evidence>
<feature type="region of interest" description="Disordered" evidence="6">
    <location>
        <begin position="1215"/>
        <end position="1254"/>
    </location>
</feature>
<evidence type="ECO:0000313" key="9">
    <source>
        <dbReference type="Proteomes" id="UP000281406"/>
    </source>
</evidence>
<evidence type="ECO:0000256" key="1">
    <source>
        <dbReference type="ARBA" id="ARBA00004316"/>
    </source>
</evidence>
<keyword evidence="5" id="KW-0966">Cell projection</keyword>
<dbReference type="OrthoDB" id="9895813at2759"/>
<feature type="region of interest" description="Disordered" evidence="6">
    <location>
        <begin position="592"/>
        <end position="615"/>
    </location>
</feature>
<dbReference type="Pfam" id="PF03607">
    <property type="entry name" value="DCX"/>
    <property type="match status" value="2"/>
</dbReference>
<comment type="subcellular location">
    <subcellularLocation>
        <location evidence="1">Cell projection</location>
    </subcellularLocation>
    <subcellularLocation>
        <location evidence="2">Cytoplasm</location>
    </subcellularLocation>
</comment>
<evidence type="ECO:0000256" key="2">
    <source>
        <dbReference type="ARBA" id="ARBA00004496"/>
    </source>
</evidence>
<dbReference type="PROSITE" id="PS50309">
    <property type="entry name" value="DC"/>
    <property type="match status" value="2"/>
</dbReference>
<feature type="region of interest" description="Disordered" evidence="6">
    <location>
        <begin position="1556"/>
        <end position="1597"/>
    </location>
</feature>
<organism evidence="8 9">
    <name type="scientific">Anabarilius grahami</name>
    <name type="common">Kanglang fish</name>
    <name type="synonym">Barilius grahami</name>
    <dbReference type="NCBI Taxonomy" id="495550"/>
    <lineage>
        <taxon>Eukaryota</taxon>
        <taxon>Metazoa</taxon>
        <taxon>Chordata</taxon>
        <taxon>Craniata</taxon>
        <taxon>Vertebrata</taxon>
        <taxon>Euteleostomi</taxon>
        <taxon>Actinopterygii</taxon>
        <taxon>Neopterygii</taxon>
        <taxon>Teleostei</taxon>
        <taxon>Ostariophysi</taxon>
        <taxon>Cypriniformes</taxon>
        <taxon>Xenocyprididae</taxon>
        <taxon>Xenocypridinae</taxon>
        <taxon>Xenocypridinae incertae sedis</taxon>
        <taxon>Anabarilius</taxon>
    </lineage>
</organism>
<dbReference type="FunFam" id="3.10.20.230:FF:000006">
    <property type="entry name" value="Oxygen-regulated protein 1"/>
    <property type="match status" value="1"/>
</dbReference>
<dbReference type="SUPFAM" id="SSF89837">
    <property type="entry name" value="Doublecortin (DC)"/>
    <property type="match status" value="2"/>
</dbReference>
<keyword evidence="4" id="KW-0677">Repeat</keyword>
<reference evidence="8 9" key="1">
    <citation type="submission" date="2018-10" db="EMBL/GenBank/DDBJ databases">
        <title>Genome assembly for a Yunnan-Guizhou Plateau 3E fish, Anabarilius grahami (Regan), and its evolutionary and genetic applications.</title>
        <authorList>
            <person name="Jiang W."/>
        </authorList>
    </citation>
    <scope>NUCLEOTIDE SEQUENCE [LARGE SCALE GENOMIC DNA]</scope>
    <source>
        <strain evidence="8">AG-KIZ</strain>
        <tissue evidence="8">Muscle</tissue>
    </source>
</reference>
<feature type="compositionally biased region" description="Basic and acidic residues" evidence="6">
    <location>
        <begin position="1572"/>
        <end position="1583"/>
    </location>
</feature>
<evidence type="ECO:0000256" key="6">
    <source>
        <dbReference type="SAM" id="MobiDB-lite"/>
    </source>
</evidence>
<evidence type="ECO:0000256" key="5">
    <source>
        <dbReference type="ARBA" id="ARBA00023273"/>
    </source>
</evidence>
<feature type="region of interest" description="Disordered" evidence="6">
    <location>
        <begin position="1781"/>
        <end position="1810"/>
    </location>
</feature>
<dbReference type="Gene3D" id="3.10.20.230">
    <property type="entry name" value="Doublecortin domain"/>
    <property type="match status" value="2"/>
</dbReference>
<dbReference type="GO" id="GO:0043005">
    <property type="term" value="C:neuron projection"/>
    <property type="evidence" value="ECO:0007669"/>
    <property type="project" value="UniProtKB-ARBA"/>
</dbReference>
<dbReference type="GO" id="GO:0042461">
    <property type="term" value="P:photoreceptor cell development"/>
    <property type="evidence" value="ECO:0007669"/>
    <property type="project" value="TreeGrafter"/>
</dbReference>
<dbReference type="GO" id="GO:0060041">
    <property type="term" value="P:retina development in camera-type eye"/>
    <property type="evidence" value="ECO:0007669"/>
    <property type="project" value="TreeGrafter"/>
</dbReference>
<feature type="region of interest" description="Disordered" evidence="6">
    <location>
        <begin position="1014"/>
        <end position="1039"/>
    </location>
</feature>
<dbReference type="SMART" id="SM00537">
    <property type="entry name" value="DCX"/>
    <property type="match status" value="2"/>
</dbReference>
<dbReference type="EMBL" id="RJVU01031169">
    <property type="protein sequence ID" value="ROL48309.1"/>
    <property type="molecule type" value="Genomic_DNA"/>
</dbReference>
<name>A0A3N0YQ26_ANAGA</name>